<feature type="compositionally biased region" description="Basic residues" evidence="6">
    <location>
        <begin position="137"/>
        <end position="146"/>
    </location>
</feature>
<dbReference type="CDD" id="cd01300">
    <property type="entry name" value="YtcJ_like"/>
    <property type="match status" value="1"/>
</dbReference>
<dbReference type="SUPFAM" id="SSF161098">
    <property type="entry name" value="MetI-like"/>
    <property type="match status" value="1"/>
</dbReference>
<gene>
    <name evidence="8" type="ORF">L2X98_22900</name>
</gene>
<dbReference type="InterPro" id="IPR000515">
    <property type="entry name" value="MetI-like"/>
</dbReference>
<dbReference type="PANTHER" id="PTHR22642:SF2">
    <property type="entry name" value="PROTEIN LONG AFTER FAR-RED 3"/>
    <property type="match status" value="1"/>
</dbReference>
<keyword evidence="3 5" id="KW-1133">Transmembrane helix</keyword>
<dbReference type="RefSeq" id="WP_259612616.1">
    <property type="nucleotide sequence ID" value="NZ_CP091139.2"/>
</dbReference>
<protein>
    <submittedName>
        <fullName evidence="8">Amidohydrolase family protein</fullName>
    </submittedName>
</protein>
<dbReference type="Pfam" id="PF07969">
    <property type="entry name" value="Amidohydro_3"/>
    <property type="match status" value="1"/>
</dbReference>
<evidence type="ECO:0000256" key="1">
    <source>
        <dbReference type="ARBA" id="ARBA00004141"/>
    </source>
</evidence>
<keyword evidence="4 5" id="KW-0472">Membrane</keyword>
<dbReference type="InterPro" id="IPR032466">
    <property type="entry name" value="Metal_Hydrolase"/>
</dbReference>
<evidence type="ECO:0000256" key="4">
    <source>
        <dbReference type="ARBA" id="ARBA00023136"/>
    </source>
</evidence>
<sequence length="705" mass="75561">MSIFNDGTMRLVVGHSLFSVAVVTYIVRARLVGMPANLEEASADLFAPPLRTFFRVTLPLAMPAVLAGLLLSFTFSLDNTIVSAFVQVSGSTPWPVYVLSSLRKRTAPRDRRRVHHHAAGDPAGPVRRRDRAEAGRRLRRRHRPHDGRRLTRSPKESPMPYADLVFSGGPVFTANTVRSRASAVAVTAGQIVAVGHDLGELVGPRTEVVDLRGRMLVPGFQDAHVHPVWGGLDMLRCDLSPYESAPDYLDAIGRYAASHPDEGWVLGGGWAMSAFPGGTPTASALDTVVPDRPAFLPNRDGHGAWVNSVALRRAGIDRDTPDPADGRIERDADGVPTGMLHEGAMTLVNTPAGRAAVAPGGGAGPGQRYLHSYGITAWQDAIVGSYGDAGDPGPAYLSAAADGLLTARVVGAIWWDRAAGLEQIPSIVARREQYRGGRFAATSVKVMQDGVAENFTASMLEPYGDGHGHPTDNSGISFVDPAILNEAVPQLDALGFQVHFHAIGDRAVRQCLDAVEQAIGRNGRTDNRHHIAHLQVVHPDDIPRFRRLGVAANMQSLWATLEPQMVELTLPFLGEPRAGWQYPFGDLLRAGTVLAAGSDWSVSSPNPLAAIHTAVNRTAAPGYEEGEYDPFLPEQAIDLATSLTAYTAGSAWVNHLDADTGTVEAGKYADLVVLDRDPFAGPADQLGATRVLQTFVEGERVYAVD</sequence>
<evidence type="ECO:0000256" key="3">
    <source>
        <dbReference type="ARBA" id="ARBA00022989"/>
    </source>
</evidence>
<dbReference type="Proteomes" id="UP001054811">
    <property type="component" value="Chromosome"/>
</dbReference>
<dbReference type="PROSITE" id="PS50928">
    <property type="entry name" value="ABC_TM1"/>
    <property type="match status" value="1"/>
</dbReference>
<feature type="compositionally biased region" description="Basic residues" evidence="6">
    <location>
        <begin position="108"/>
        <end position="117"/>
    </location>
</feature>
<feature type="transmembrane region" description="Helical" evidence="5">
    <location>
        <begin position="12"/>
        <end position="31"/>
    </location>
</feature>
<dbReference type="EMBL" id="CP091139">
    <property type="protein sequence ID" value="UUT35968.1"/>
    <property type="molecule type" value="Genomic_DNA"/>
</dbReference>
<organism evidence="8 9">
    <name type="scientific">Microbacterium elymi</name>
    <dbReference type="NCBI Taxonomy" id="2909587"/>
    <lineage>
        <taxon>Bacteria</taxon>
        <taxon>Bacillati</taxon>
        <taxon>Actinomycetota</taxon>
        <taxon>Actinomycetes</taxon>
        <taxon>Micrococcales</taxon>
        <taxon>Microbacteriaceae</taxon>
        <taxon>Microbacterium</taxon>
    </lineage>
</organism>
<comment type="similarity">
    <text evidence="5">Belongs to the binding-protein-dependent transport system permease family.</text>
</comment>
<evidence type="ECO:0000256" key="6">
    <source>
        <dbReference type="SAM" id="MobiDB-lite"/>
    </source>
</evidence>
<dbReference type="InterPro" id="IPR013108">
    <property type="entry name" value="Amidohydro_3"/>
</dbReference>
<evidence type="ECO:0000313" key="9">
    <source>
        <dbReference type="Proteomes" id="UP001054811"/>
    </source>
</evidence>
<keyword evidence="5" id="KW-0813">Transport</keyword>
<keyword evidence="9" id="KW-1185">Reference proteome</keyword>
<dbReference type="Gene3D" id="3.10.310.70">
    <property type="match status" value="1"/>
</dbReference>
<evidence type="ECO:0000256" key="5">
    <source>
        <dbReference type="RuleBase" id="RU363032"/>
    </source>
</evidence>
<dbReference type="SUPFAM" id="SSF51338">
    <property type="entry name" value="Composite domain of metallo-dependent hydrolases"/>
    <property type="match status" value="1"/>
</dbReference>
<dbReference type="Gene3D" id="3.20.20.140">
    <property type="entry name" value="Metal-dependent hydrolases"/>
    <property type="match status" value="1"/>
</dbReference>
<dbReference type="InterPro" id="IPR011059">
    <property type="entry name" value="Metal-dep_hydrolase_composite"/>
</dbReference>
<dbReference type="Gene3D" id="2.30.40.10">
    <property type="entry name" value="Urease, subunit C, domain 1"/>
    <property type="match status" value="1"/>
</dbReference>
<feature type="transmembrane region" description="Helical" evidence="5">
    <location>
        <begin position="52"/>
        <end position="75"/>
    </location>
</feature>
<feature type="region of interest" description="Disordered" evidence="6">
    <location>
        <begin position="108"/>
        <end position="159"/>
    </location>
</feature>
<reference evidence="8" key="1">
    <citation type="submission" date="2022-01" db="EMBL/GenBank/DDBJ databases">
        <title>Microbacterium eymi and Microbacterium rhizovicinus sp. nov., isolated from the rhizospheric soil of Elymus tsukushiensis, a plant native to the Dokdo Islands, Republic of Korea.</title>
        <authorList>
            <person name="Hwang Y.J."/>
        </authorList>
    </citation>
    <scope>NUCLEOTIDE SEQUENCE</scope>
    <source>
        <strain evidence="8">KUDC0405</strain>
    </source>
</reference>
<dbReference type="Gene3D" id="1.10.3720.10">
    <property type="entry name" value="MetI-like"/>
    <property type="match status" value="1"/>
</dbReference>
<dbReference type="CDD" id="cd06261">
    <property type="entry name" value="TM_PBP2"/>
    <property type="match status" value="1"/>
</dbReference>
<dbReference type="PANTHER" id="PTHR22642">
    <property type="entry name" value="IMIDAZOLONEPROPIONASE"/>
    <property type="match status" value="1"/>
</dbReference>
<keyword evidence="2 5" id="KW-0812">Transmembrane</keyword>
<dbReference type="SUPFAM" id="SSF51556">
    <property type="entry name" value="Metallo-dependent hydrolases"/>
    <property type="match status" value="1"/>
</dbReference>
<comment type="subcellular location">
    <subcellularLocation>
        <location evidence="5">Cell membrane</location>
        <topology evidence="5">Multi-pass membrane protein</topology>
    </subcellularLocation>
    <subcellularLocation>
        <location evidence="1">Membrane</location>
        <topology evidence="1">Multi-pass membrane protein</topology>
    </subcellularLocation>
</comment>
<dbReference type="InterPro" id="IPR035906">
    <property type="entry name" value="MetI-like_sf"/>
</dbReference>
<proteinExistence type="inferred from homology"/>
<evidence type="ECO:0000256" key="2">
    <source>
        <dbReference type="ARBA" id="ARBA00022692"/>
    </source>
</evidence>
<name>A0ABY5NLB3_9MICO</name>
<dbReference type="InterPro" id="IPR033932">
    <property type="entry name" value="YtcJ-like"/>
</dbReference>
<accession>A0ABY5NLB3</accession>
<evidence type="ECO:0000313" key="8">
    <source>
        <dbReference type="EMBL" id="UUT35968.1"/>
    </source>
</evidence>
<feature type="domain" description="ABC transmembrane type-1" evidence="7">
    <location>
        <begin position="1"/>
        <end position="139"/>
    </location>
</feature>
<evidence type="ECO:0000259" key="7">
    <source>
        <dbReference type="PROSITE" id="PS50928"/>
    </source>
</evidence>
<dbReference type="Pfam" id="PF00528">
    <property type="entry name" value="BPD_transp_1"/>
    <property type="match status" value="1"/>
</dbReference>